<dbReference type="UniPathway" id="UPA00253">
    <property type="reaction ID" value="UER00332"/>
</dbReference>
<dbReference type="GO" id="GO:0004515">
    <property type="term" value="F:nicotinate-nucleotide adenylyltransferase activity"/>
    <property type="evidence" value="ECO:0007669"/>
    <property type="project" value="UniProtKB-UniRule"/>
</dbReference>
<dbReference type="GO" id="GO:0005524">
    <property type="term" value="F:ATP binding"/>
    <property type="evidence" value="ECO:0007669"/>
    <property type="project" value="UniProtKB-KW"/>
</dbReference>
<dbReference type="Pfam" id="PF01467">
    <property type="entry name" value="CTP_transf_like"/>
    <property type="match status" value="1"/>
</dbReference>
<organism evidence="13 14">
    <name type="scientific">Desulfacinum infernum DSM 9756</name>
    <dbReference type="NCBI Taxonomy" id="1121391"/>
    <lineage>
        <taxon>Bacteria</taxon>
        <taxon>Pseudomonadati</taxon>
        <taxon>Thermodesulfobacteriota</taxon>
        <taxon>Syntrophobacteria</taxon>
        <taxon>Syntrophobacterales</taxon>
        <taxon>Syntrophobacteraceae</taxon>
        <taxon>Desulfacinum</taxon>
    </lineage>
</organism>
<evidence type="ECO:0000256" key="9">
    <source>
        <dbReference type="ARBA" id="ARBA00023027"/>
    </source>
</evidence>
<dbReference type="SUPFAM" id="SSF52374">
    <property type="entry name" value="Nucleotidylyl transferase"/>
    <property type="match status" value="1"/>
</dbReference>
<keyword evidence="7 11" id="KW-0547">Nucleotide-binding</keyword>
<comment type="similarity">
    <text evidence="3 11">Belongs to the NadD family.</text>
</comment>
<name>A0A1M4YD40_9BACT</name>
<keyword evidence="6 11" id="KW-0548">Nucleotidyltransferase</keyword>
<feature type="domain" description="Cytidyltransferase-like" evidence="12">
    <location>
        <begin position="11"/>
        <end position="193"/>
    </location>
</feature>
<protein>
    <recommendedName>
        <fullName evidence="11">Probable nicotinate-nucleotide adenylyltransferase</fullName>
        <ecNumber evidence="11">2.7.7.18</ecNumber>
    </recommendedName>
    <alternativeName>
        <fullName evidence="11">Deamido-NAD(+) diphosphorylase</fullName>
    </alternativeName>
    <alternativeName>
        <fullName evidence="11">Deamido-NAD(+) pyrophosphorylase</fullName>
    </alternativeName>
    <alternativeName>
        <fullName evidence="11">Nicotinate mononucleotide adenylyltransferase</fullName>
        <shortName evidence="11">NaMN adenylyltransferase</shortName>
    </alternativeName>
</protein>
<dbReference type="InterPro" id="IPR014729">
    <property type="entry name" value="Rossmann-like_a/b/a_fold"/>
</dbReference>
<evidence type="ECO:0000256" key="6">
    <source>
        <dbReference type="ARBA" id="ARBA00022695"/>
    </source>
</evidence>
<keyword evidence="9 11" id="KW-0520">NAD</keyword>
<dbReference type="Proteomes" id="UP000184076">
    <property type="component" value="Unassembled WGS sequence"/>
</dbReference>
<evidence type="ECO:0000256" key="1">
    <source>
        <dbReference type="ARBA" id="ARBA00002324"/>
    </source>
</evidence>
<dbReference type="NCBIfam" id="TIGR00125">
    <property type="entry name" value="cyt_tran_rel"/>
    <property type="match status" value="1"/>
</dbReference>
<dbReference type="EC" id="2.7.7.18" evidence="11"/>
<dbReference type="OrthoDB" id="5295945at2"/>
<evidence type="ECO:0000259" key="12">
    <source>
        <dbReference type="Pfam" id="PF01467"/>
    </source>
</evidence>
<evidence type="ECO:0000256" key="2">
    <source>
        <dbReference type="ARBA" id="ARBA00005019"/>
    </source>
</evidence>
<dbReference type="InterPro" id="IPR005248">
    <property type="entry name" value="NadD/NMNAT"/>
</dbReference>
<dbReference type="EMBL" id="FQVB01000010">
    <property type="protein sequence ID" value="SHF03493.1"/>
    <property type="molecule type" value="Genomic_DNA"/>
</dbReference>
<evidence type="ECO:0000256" key="7">
    <source>
        <dbReference type="ARBA" id="ARBA00022741"/>
    </source>
</evidence>
<dbReference type="NCBIfam" id="TIGR00482">
    <property type="entry name" value="nicotinate (nicotinamide) nucleotide adenylyltransferase"/>
    <property type="match status" value="1"/>
</dbReference>
<evidence type="ECO:0000313" key="14">
    <source>
        <dbReference type="Proteomes" id="UP000184076"/>
    </source>
</evidence>
<dbReference type="STRING" id="1121391.SAMN02745206_01223"/>
<keyword evidence="8 11" id="KW-0067">ATP-binding</keyword>
<gene>
    <name evidence="11" type="primary">nadD</name>
    <name evidence="13" type="ORF">SAMN02745206_01223</name>
</gene>
<evidence type="ECO:0000256" key="11">
    <source>
        <dbReference type="HAMAP-Rule" id="MF_00244"/>
    </source>
</evidence>
<evidence type="ECO:0000256" key="4">
    <source>
        <dbReference type="ARBA" id="ARBA00022642"/>
    </source>
</evidence>
<comment type="pathway">
    <text evidence="2 11">Cofactor biosynthesis; NAD(+) biosynthesis; deamido-NAD(+) from nicotinate D-ribonucleotide: step 1/1.</text>
</comment>
<keyword evidence="4 11" id="KW-0662">Pyridine nucleotide biosynthesis</keyword>
<proteinExistence type="inferred from homology"/>
<dbReference type="AlphaFoldDB" id="A0A1M4YD40"/>
<dbReference type="CDD" id="cd02165">
    <property type="entry name" value="NMNAT"/>
    <property type="match status" value="1"/>
</dbReference>
<evidence type="ECO:0000256" key="5">
    <source>
        <dbReference type="ARBA" id="ARBA00022679"/>
    </source>
</evidence>
<dbReference type="NCBIfam" id="NF000840">
    <property type="entry name" value="PRK00071.1-3"/>
    <property type="match status" value="1"/>
</dbReference>
<comment type="function">
    <text evidence="1 11">Catalyzes the reversible adenylation of nicotinate mononucleotide (NaMN) to nicotinic acid adenine dinucleotide (NaAD).</text>
</comment>
<dbReference type="PANTHER" id="PTHR39321:SF3">
    <property type="entry name" value="PHOSPHOPANTETHEINE ADENYLYLTRANSFERASE"/>
    <property type="match status" value="1"/>
</dbReference>
<keyword evidence="14" id="KW-1185">Reference proteome</keyword>
<keyword evidence="5 11" id="KW-0808">Transferase</keyword>
<dbReference type="GO" id="GO:0009435">
    <property type="term" value="P:NAD+ biosynthetic process"/>
    <property type="evidence" value="ECO:0007669"/>
    <property type="project" value="UniProtKB-UniRule"/>
</dbReference>
<dbReference type="HAMAP" id="MF_00244">
    <property type="entry name" value="NaMN_adenylyltr"/>
    <property type="match status" value="1"/>
</dbReference>
<sequence>MPDEGRNRIGILGGTFNPVHLGHLRMAEEALEILSLQRCVFIPAWVPPHKPNQKIVAFEHRWRMLERAVAPQPHFRLSDVERRLQGKSYTLITLKTLREEMGPSTALVLLVGADAFFEIHTWWQYREIFRIASVAVFDRPLPQPADPLAYLRRHLSDDYRREEKTSRYVSDRFLPVRFLETTRLDISSSRIRKKVAEGKSVRFLVPDAVLDYIKQKRLYVPESMNREHEGG</sequence>
<dbReference type="Gene3D" id="3.40.50.620">
    <property type="entry name" value="HUPs"/>
    <property type="match status" value="1"/>
</dbReference>
<reference evidence="14" key="1">
    <citation type="submission" date="2016-11" db="EMBL/GenBank/DDBJ databases">
        <authorList>
            <person name="Varghese N."/>
            <person name="Submissions S."/>
        </authorList>
    </citation>
    <scope>NUCLEOTIDE SEQUENCE [LARGE SCALE GENOMIC DNA]</scope>
    <source>
        <strain evidence="14">DSM 9756</strain>
    </source>
</reference>
<evidence type="ECO:0000313" key="13">
    <source>
        <dbReference type="EMBL" id="SHF03493.1"/>
    </source>
</evidence>
<accession>A0A1M4YD40</accession>
<evidence type="ECO:0000256" key="10">
    <source>
        <dbReference type="ARBA" id="ARBA00048721"/>
    </source>
</evidence>
<dbReference type="PANTHER" id="PTHR39321">
    <property type="entry name" value="NICOTINATE-NUCLEOTIDE ADENYLYLTRANSFERASE-RELATED"/>
    <property type="match status" value="1"/>
</dbReference>
<evidence type="ECO:0000256" key="3">
    <source>
        <dbReference type="ARBA" id="ARBA00009014"/>
    </source>
</evidence>
<comment type="catalytic activity">
    <reaction evidence="10 11">
        <text>nicotinate beta-D-ribonucleotide + ATP + H(+) = deamido-NAD(+) + diphosphate</text>
        <dbReference type="Rhea" id="RHEA:22860"/>
        <dbReference type="ChEBI" id="CHEBI:15378"/>
        <dbReference type="ChEBI" id="CHEBI:30616"/>
        <dbReference type="ChEBI" id="CHEBI:33019"/>
        <dbReference type="ChEBI" id="CHEBI:57502"/>
        <dbReference type="ChEBI" id="CHEBI:58437"/>
        <dbReference type="EC" id="2.7.7.18"/>
    </reaction>
</comment>
<dbReference type="RefSeq" id="WP_073037956.1">
    <property type="nucleotide sequence ID" value="NZ_FQVB01000010.1"/>
</dbReference>
<dbReference type="InterPro" id="IPR004821">
    <property type="entry name" value="Cyt_trans-like"/>
</dbReference>
<evidence type="ECO:0000256" key="8">
    <source>
        <dbReference type="ARBA" id="ARBA00022840"/>
    </source>
</evidence>